<gene>
    <name evidence="1" type="ORF">ACIB24_04615</name>
</gene>
<accession>A0ABW8AIZ3</accession>
<evidence type="ECO:0008006" key="3">
    <source>
        <dbReference type="Google" id="ProtNLM"/>
    </source>
</evidence>
<protein>
    <recommendedName>
        <fullName evidence="3">Helix-turn-helix domain-containing protein</fullName>
    </recommendedName>
</protein>
<dbReference type="RefSeq" id="WP_398275808.1">
    <property type="nucleotide sequence ID" value="NZ_JBITLV010000001.1"/>
</dbReference>
<organism evidence="1 2">
    <name type="scientific">Spongisporangium articulatum</name>
    <dbReference type="NCBI Taxonomy" id="3362603"/>
    <lineage>
        <taxon>Bacteria</taxon>
        <taxon>Bacillati</taxon>
        <taxon>Actinomycetota</taxon>
        <taxon>Actinomycetes</taxon>
        <taxon>Kineosporiales</taxon>
        <taxon>Kineosporiaceae</taxon>
        <taxon>Spongisporangium</taxon>
    </lineage>
</organism>
<keyword evidence="2" id="KW-1185">Reference proteome</keyword>
<dbReference type="Proteomes" id="UP001612915">
    <property type="component" value="Unassembled WGS sequence"/>
</dbReference>
<name>A0ABW8AIZ3_9ACTN</name>
<proteinExistence type="predicted"/>
<reference evidence="1 2" key="1">
    <citation type="submission" date="2024-10" db="EMBL/GenBank/DDBJ databases">
        <title>The Natural Products Discovery Center: Release of the First 8490 Sequenced Strains for Exploring Actinobacteria Biosynthetic Diversity.</title>
        <authorList>
            <person name="Kalkreuter E."/>
            <person name="Kautsar S.A."/>
            <person name="Yang D."/>
            <person name="Bader C.D."/>
            <person name="Teijaro C.N."/>
            <person name="Fluegel L."/>
            <person name="Davis C.M."/>
            <person name="Simpson J.R."/>
            <person name="Lauterbach L."/>
            <person name="Steele A.D."/>
            <person name="Gui C."/>
            <person name="Meng S."/>
            <person name="Li G."/>
            <person name="Viehrig K."/>
            <person name="Ye F."/>
            <person name="Su P."/>
            <person name="Kiefer A.F."/>
            <person name="Nichols A."/>
            <person name="Cepeda A.J."/>
            <person name="Yan W."/>
            <person name="Fan B."/>
            <person name="Jiang Y."/>
            <person name="Adhikari A."/>
            <person name="Zheng C.-J."/>
            <person name="Schuster L."/>
            <person name="Cowan T.M."/>
            <person name="Smanski M.J."/>
            <person name="Chevrette M.G."/>
            <person name="De Carvalho L.P.S."/>
            <person name="Shen B."/>
        </authorList>
    </citation>
    <scope>NUCLEOTIDE SEQUENCE [LARGE SCALE GENOMIC DNA]</scope>
    <source>
        <strain evidence="1 2">NPDC049639</strain>
    </source>
</reference>
<dbReference type="EMBL" id="JBITLV010000001">
    <property type="protein sequence ID" value="MFI7586336.1"/>
    <property type="molecule type" value="Genomic_DNA"/>
</dbReference>
<evidence type="ECO:0000313" key="2">
    <source>
        <dbReference type="Proteomes" id="UP001612915"/>
    </source>
</evidence>
<sequence>MTIKNWPGAPLTLSVGEAVRLRGLSSMTLHREIQADRFPAGRIGGRLIIPTQAISEMLATATRETPRR</sequence>
<evidence type="ECO:0000313" key="1">
    <source>
        <dbReference type="EMBL" id="MFI7586336.1"/>
    </source>
</evidence>
<comment type="caution">
    <text evidence="1">The sequence shown here is derived from an EMBL/GenBank/DDBJ whole genome shotgun (WGS) entry which is preliminary data.</text>
</comment>